<dbReference type="InterPro" id="IPR001753">
    <property type="entry name" value="Enoyl-CoA_hydra/iso"/>
</dbReference>
<comment type="caution">
    <text evidence="2">The sequence shown here is derived from an EMBL/GenBank/DDBJ whole genome shotgun (WGS) entry which is preliminary data.</text>
</comment>
<keyword evidence="3" id="KW-1185">Reference proteome</keyword>
<dbReference type="InterPro" id="IPR029045">
    <property type="entry name" value="ClpP/crotonase-like_dom_sf"/>
</dbReference>
<dbReference type="PANTHER" id="PTHR43459">
    <property type="entry name" value="ENOYL-COA HYDRATASE"/>
    <property type="match status" value="1"/>
</dbReference>
<evidence type="ECO:0000313" key="2">
    <source>
        <dbReference type="EMBL" id="GAA0617894.1"/>
    </source>
</evidence>
<dbReference type="EMBL" id="BAAAHE010000014">
    <property type="protein sequence ID" value="GAA0617894.1"/>
    <property type="molecule type" value="Genomic_DNA"/>
</dbReference>
<gene>
    <name evidence="2" type="ORF">GCM10009547_20250</name>
</gene>
<dbReference type="PANTHER" id="PTHR43459:SF1">
    <property type="entry name" value="EG:BACN32G11.4 PROTEIN"/>
    <property type="match status" value="1"/>
</dbReference>
<dbReference type="Gene3D" id="3.90.226.10">
    <property type="entry name" value="2-enoyl-CoA Hydratase, Chain A, domain 1"/>
    <property type="match status" value="1"/>
</dbReference>
<protein>
    <submittedName>
        <fullName evidence="2">Enoyl-CoA hydratase-related protein</fullName>
    </submittedName>
</protein>
<dbReference type="InterPro" id="IPR018376">
    <property type="entry name" value="Enoyl-CoA_hyd/isom_CS"/>
</dbReference>
<comment type="similarity">
    <text evidence="1">Belongs to the enoyl-CoA hydratase/isomerase family.</text>
</comment>
<dbReference type="RefSeq" id="WP_344604245.1">
    <property type="nucleotide sequence ID" value="NZ_BAAAHE010000014.1"/>
</dbReference>
<dbReference type="PROSITE" id="PS00166">
    <property type="entry name" value="ENOYL_COA_HYDRATASE"/>
    <property type="match status" value="1"/>
</dbReference>
<reference evidence="2 3" key="1">
    <citation type="journal article" date="2019" name="Int. J. Syst. Evol. Microbiol.">
        <title>The Global Catalogue of Microorganisms (GCM) 10K type strain sequencing project: providing services to taxonomists for standard genome sequencing and annotation.</title>
        <authorList>
            <consortium name="The Broad Institute Genomics Platform"/>
            <consortium name="The Broad Institute Genome Sequencing Center for Infectious Disease"/>
            <person name="Wu L."/>
            <person name="Ma J."/>
        </authorList>
    </citation>
    <scope>NUCLEOTIDE SEQUENCE [LARGE SCALE GENOMIC DNA]</scope>
    <source>
        <strain evidence="2 3">JCM 10671</strain>
    </source>
</reference>
<dbReference type="CDD" id="cd06558">
    <property type="entry name" value="crotonase-like"/>
    <property type="match status" value="1"/>
</dbReference>
<accession>A0ABN1GS40</accession>
<name>A0ABN1GS40_9ACTN</name>
<dbReference type="SUPFAM" id="SSF52096">
    <property type="entry name" value="ClpP/crotonase"/>
    <property type="match status" value="1"/>
</dbReference>
<proteinExistence type="inferred from homology"/>
<evidence type="ECO:0000256" key="1">
    <source>
        <dbReference type="RuleBase" id="RU003707"/>
    </source>
</evidence>
<evidence type="ECO:0000313" key="3">
    <source>
        <dbReference type="Proteomes" id="UP001500957"/>
    </source>
</evidence>
<dbReference type="Proteomes" id="UP001500957">
    <property type="component" value="Unassembled WGS sequence"/>
</dbReference>
<sequence length="276" mass="29807">MEPGDFAELDYAVADGVATVTLNRPERRNAWSGRMAVEYRWALHHADTDPAVRVVVLTGAGGDFCAGAHSESLNKISDGGGSYQPEKLPLPPYPEGAPDGMRRNHVVPLLISTPVIAAIRGACAGAGFVLATYADFRFAAADARITTSFARLGLPAEYGINWLLPRQIGVTNAAILLYTAAICDGERARDLGWVQSVHAADDVLPAALEFATSLARHSSGESLRMMKRQLMVDAWGPLDEAYTRSVQDMNAALKHPDIRVGLRALKEKRLPDFLAE</sequence>
<dbReference type="Pfam" id="PF00378">
    <property type="entry name" value="ECH_1"/>
    <property type="match status" value="2"/>
</dbReference>
<organism evidence="2 3">
    <name type="scientific">Sporichthya brevicatena</name>
    <dbReference type="NCBI Taxonomy" id="171442"/>
    <lineage>
        <taxon>Bacteria</taxon>
        <taxon>Bacillati</taxon>
        <taxon>Actinomycetota</taxon>
        <taxon>Actinomycetes</taxon>
        <taxon>Sporichthyales</taxon>
        <taxon>Sporichthyaceae</taxon>
        <taxon>Sporichthya</taxon>
    </lineage>
</organism>